<organism evidence="1 2">
    <name type="scientific">Paenibacillus alvei</name>
    <name type="common">Bacillus alvei</name>
    <dbReference type="NCBI Taxonomy" id="44250"/>
    <lineage>
        <taxon>Bacteria</taxon>
        <taxon>Bacillati</taxon>
        <taxon>Bacillota</taxon>
        <taxon>Bacilli</taxon>
        <taxon>Bacillales</taxon>
        <taxon>Paenibacillaceae</taxon>
        <taxon>Paenibacillus</taxon>
    </lineage>
</organism>
<evidence type="ECO:0000313" key="2">
    <source>
        <dbReference type="Proteomes" id="UP001527181"/>
    </source>
</evidence>
<comment type="caution">
    <text evidence="1">The sequence shown here is derived from an EMBL/GenBank/DDBJ whole genome shotgun (WGS) entry which is preliminary data.</text>
</comment>
<name>A0ABT4H6B9_PAEAL</name>
<sequence>MKEYINFVEIKQEERIYQCKLFVQFIDSNCRIILDYNNSMIEGGGDSYTNALESLLGNFQHSTEIRFENYIAVTEGKSKNILKIEEVVKLTDVPYENDLQLEFVLKSNFKDRVITTTSFHDFSIAFGKLVREMNLACESCAYCYYGDFKSDGGEDLRHGWYCFREIQGINMEVPWFDRIEYFSQAIPNIDAFHWCPSFRLLDKIF</sequence>
<evidence type="ECO:0000313" key="1">
    <source>
        <dbReference type="EMBL" id="MCY9764530.1"/>
    </source>
</evidence>
<dbReference type="EMBL" id="JAMDNP010000092">
    <property type="protein sequence ID" value="MCY9764530.1"/>
    <property type="molecule type" value="Genomic_DNA"/>
</dbReference>
<keyword evidence="2" id="KW-1185">Reference proteome</keyword>
<dbReference type="GeneID" id="94492910"/>
<gene>
    <name evidence="1" type="ORF">M5X12_28950</name>
</gene>
<protein>
    <submittedName>
        <fullName evidence="1">Uncharacterized protein</fullName>
    </submittedName>
</protein>
<dbReference type="RefSeq" id="WP_005547794.1">
    <property type="nucleotide sequence ID" value="NZ_JAMDLX010000137.1"/>
</dbReference>
<dbReference type="Proteomes" id="UP001527181">
    <property type="component" value="Unassembled WGS sequence"/>
</dbReference>
<proteinExistence type="predicted"/>
<reference evidence="1 2" key="1">
    <citation type="submission" date="2022-05" db="EMBL/GenBank/DDBJ databases">
        <title>Genome Sequencing of Bee-Associated Microbes.</title>
        <authorList>
            <person name="Dunlap C."/>
        </authorList>
    </citation>
    <scope>NUCLEOTIDE SEQUENCE [LARGE SCALE GENOMIC DNA]</scope>
    <source>
        <strain evidence="1 2">NRRL B-04010</strain>
    </source>
</reference>
<accession>A0ABT4H6B9</accession>